<keyword evidence="1" id="KW-0479">Metal-binding</keyword>
<proteinExistence type="predicted"/>
<evidence type="ECO:0000256" key="7">
    <source>
        <dbReference type="SAM" id="MobiDB-lite"/>
    </source>
</evidence>
<evidence type="ECO:0000256" key="2">
    <source>
        <dbReference type="ARBA" id="ARBA00022833"/>
    </source>
</evidence>
<evidence type="ECO:0000256" key="4">
    <source>
        <dbReference type="ARBA" id="ARBA00023125"/>
    </source>
</evidence>
<organism evidence="9 10">
    <name type="scientific">Penicillium arizonense</name>
    <dbReference type="NCBI Taxonomy" id="1835702"/>
    <lineage>
        <taxon>Eukaryota</taxon>
        <taxon>Fungi</taxon>
        <taxon>Dikarya</taxon>
        <taxon>Ascomycota</taxon>
        <taxon>Pezizomycotina</taxon>
        <taxon>Eurotiomycetes</taxon>
        <taxon>Eurotiomycetidae</taxon>
        <taxon>Eurotiales</taxon>
        <taxon>Aspergillaceae</taxon>
        <taxon>Penicillium</taxon>
    </lineage>
</organism>
<dbReference type="RefSeq" id="XP_022490439.1">
    <property type="nucleotide sequence ID" value="XM_022630023.1"/>
</dbReference>
<evidence type="ECO:0000256" key="1">
    <source>
        <dbReference type="ARBA" id="ARBA00022723"/>
    </source>
</evidence>
<name>A0A1F5LPZ6_PENAI</name>
<dbReference type="InterPro" id="IPR052360">
    <property type="entry name" value="Transcr_Regulatory_Proteins"/>
</dbReference>
<evidence type="ECO:0000313" key="10">
    <source>
        <dbReference type="Proteomes" id="UP000177622"/>
    </source>
</evidence>
<dbReference type="SMART" id="SM00066">
    <property type="entry name" value="GAL4"/>
    <property type="match status" value="1"/>
</dbReference>
<dbReference type="CDD" id="cd00067">
    <property type="entry name" value="GAL4"/>
    <property type="match status" value="1"/>
</dbReference>
<dbReference type="STRING" id="1835702.A0A1F5LPZ6"/>
<dbReference type="SUPFAM" id="SSF57701">
    <property type="entry name" value="Zn2/Cys6 DNA-binding domain"/>
    <property type="match status" value="1"/>
</dbReference>
<dbReference type="AlphaFoldDB" id="A0A1F5LPZ6"/>
<evidence type="ECO:0000256" key="3">
    <source>
        <dbReference type="ARBA" id="ARBA00023015"/>
    </source>
</evidence>
<feature type="region of interest" description="Disordered" evidence="7">
    <location>
        <begin position="53"/>
        <end position="84"/>
    </location>
</feature>
<dbReference type="InterPro" id="IPR021858">
    <property type="entry name" value="Fun_TF"/>
</dbReference>
<dbReference type="GO" id="GO:0008270">
    <property type="term" value="F:zinc ion binding"/>
    <property type="evidence" value="ECO:0007669"/>
    <property type="project" value="InterPro"/>
</dbReference>
<keyword evidence="5" id="KW-0804">Transcription</keyword>
<accession>A0A1F5LPZ6</accession>
<dbReference type="Pfam" id="PF11951">
    <property type="entry name" value="Fungal_trans_2"/>
    <property type="match status" value="1"/>
</dbReference>
<dbReference type="GeneID" id="34574757"/>
<dbReference type="GO" id="GO:0000981">
    <property type="term" value="F:DNA-binding transcription factor activity, RNA polymerase II-specific"/>
    <property type="evidence" value="ECO:0007669"/>
    <property type="project" value="InterPro"/>
</dbReference>
<keyword evidence="4" id="KW-0238">DNA-binding</keyword>
<comment type="caution">
    <text evidence="9">The sequence shown here is derived from an EMBL/GenBank/DDBJ whole genome shotgun (WGS) entry which is preliminary data.</text>
</comment>
<dbReference type="InterPro" id="IPR001138">
    <property type="entry name" value="Zn2Cys6_DnaBD"/>
</dbReference>
<evidence type="ECO:0000256" key="6">
    <source>
        <dbReference type="ARBA" id="ARBA00023242"/>
    </source>
</evidence>
<dbReference type="PROSITE" id="PS50048">
    <property type="entry name" value="ZN2_CY6_FUNGAL_2"/>
    <property type="match status" value="1"/>
</dbReference>
<feature type="compositionally biased region" description="Low complexity" evidence="7">
    <location>
        <begin position="10"/>
        <end position="20"/>
    </location>
</feature>
<feature type="domain" description="Zn(2)-C6 fungal-type" evidence="8">
    <location>
        <begin position="21"/>
        <end position="51"/>
    </location>
</feature>
<feature type="region of interest" description="Disordered" evidence="7">
    <location>
        <begin position="1"/>
        <end position="20"/>
    </location>
</feature>
<evidence type="ECO:0000256" key="5">
    <source>
        <dbReference type="ARBA" id="ARBA00023163"/>
    </source>
</evidence>
<feature type="compositionally biased region" description="Low complexity" evidence="7">
    <location>
        <begin position="65"/>
        <end position="83"/>
    </location>
</feature>
<evidence type="ECO:0000259" key="8">
    <source>
        <dbReference type="PROSITE" id="PS50048"/>
    </source>
</evidence>
<keyword evidence="6" id="KW-0539">Nucleus</keyword>
<dbReference type="Proteomes" id="UP000177622">
    <property type="component" value="Unassembled WGS sequence"/>
</dbReference>
<protein>
    <recommendedName>
        <fullName evidence="8">Zn(2)-C6 fungal-type domain-containing protein</fullName>
    </recommendedName>
</protein>
<dbReference type="PROSITE" id="PS00463">
    <property type="entry name" value="ZN2_CY6_FUNGAL_1"/>
    <property type="match status" value="1"/>
</dbReference>
<keyword evidence="10" id="KW-1185">Reference proteome</keyword>
<dbReference type="EMBL" id="LXJU01000005">
    <property type="protein sequence ID" value="OGE55009.1"/>
    <property type="molecule type" value="Genomic_DNA"/>
</dbReference>
<dbReference type="Gene3D" id="4.10.240.10">
    <property type="entry name" value="Zn(2)-C6 fungal-type DNA-binding domain"/>
    <property type="match status" value="1"/>
</dbReference>
<dbReference type="Pfam" id="PF00172">
    <property type="entry name" value="Zn_clus"/>
    <property type="match status" value="1"/>
</dbReference>
<dbReference type="PANTHER" id="PTHR36206">
    <property type="entry name" value="ASPERCRYPTIN BIOSYNTHESIS CLUSTER-SPECIFIC TRANSCRIPTION REGULATOR ATNN-RELATED"/>
    <property type="match status" value="1"/>
</dbReference>
<dbReference type="GO" id="GO:0003677">
    <property type="term" value="F:DNA binding"/>
    <property type="evidence" value="ECO:0007669"/>
    <property type="project" value="UniProtKB-KW"/>
</dbReference>
<reference evidence="9 10" key="1">
    <citation type="journal article" date="2016" name="Sci. Rep.">
        <title>Penicillium arizonense, a new, genome sequenced fungal species, reveals a high chemical diversity in secreted metabolites.</title>
        <authorList>
            <person name="Grijseels S."/>
            <person name="Nielsen J.C."/>
            <person name="Randelovic M."/>
            <person name="Nielsen J."/>
            <person name="Nielsen K.F."/>
            <person name="Workman M."/>
            <person name="Frisvad J.C."/>
        </authorList>
    </citation>
    <scope>NUCLEOTIDE SEQUENCE [LARGE SCALE GENOMIC DNA]</scope>
    <source>
        <strain evidence="9 10">CBS 141311</strain>
    </source>
</reference>
<dbReference type="PANTHER" id="PTHR36206:SF14">
    <property type="entry name" value="ZN(2)-C6 FUNGAL-TYPE DOMAIN-CONTAINING PROTEIN-RELATED"/>
    <property type="match status" value="1"/>
</dbReference>
<dbReference type="OrthoDB" id="3145928at2759"/>
<keyword evidence="2" id="KW-0862">Zinc</keyword>
<keyword evidence="3" id="KW-0805">Transcription regulation</keyword>
<dbReference type="InterPro" id="IPR036864">
    <property type="entry name" value="Zn2-C6_fun-type_DNA-bd_sf"/>
</dbReference>
<evidence type="ECO:0000313" key="9">
    <source>
        <dbReference type="EMBL" id="OGE55009.1"/>
    </source>
</evidence>
<gene>
    <name evidence="9" type="ORF">PENARI_c005G10966</name>
</gene>
<sequence length="580" mass="64431">MAINRTTPPSGRIGSSKSRSGCKTCKIRRVKCGEEKPSCLRCTSTGRKCDFENNAIGTSPPTPSTPISLLPSPSHTLSSSPNSGRRERRAFGYYFQHAAQYLSGGMDIDFWTGVVPQICRTEPAVWDAIIAISALFEYPDQCLDFTFLRDKQKDAHLLKQSQKEALVWYSRSISSIHSQIERGCADPYIALISCVLFICVETIQGRMEEALQLLRQGMSLILDLRLKALHGTVSASKAALLENTIIPLFLRLNTIALTISGTQPSELFSFENNKYDGFSSLGSARQSITTLGAECILFQRDAGAHLQAFGGDVCVSQDLFIKQQELQARLARWKKAYTDLCQSIRHKSPIPLEYPIYPEPTLLTYHAAASVYVAGSLTKHETVYDDYLDDFREIVEQSSLTLDASEKPNGAQPPFTFEMGVGLPLFVAATKCRHPGLRRRALQLLRRAPPVQGFYKCPPVTALAEHLMQVEEGHSVVLNQAVGRDAAAEIAAIVASQRGPFSGNHIDETMPLSLIIPEEARICDTGVFRLRDGLPHDVSEDDVMKWNPGPEQLFMTLRRLRRDPVTTSWEVYCDCIPMKV</sequence>